<dbReference type="PANTHER" id="PTHR10491">
    <property type="entry name" value="DTDP-4-DEHYDRORHAMNOSE REDUCTASE"/>
    <property type="match status" value="1"/>
</dbReference>
<protein>
    <recommendedName>
        <fullName evidence="2">dTDP-4-dehydrorhamnose reductase</fullName>
        <ecNumber evidence="2">1.1.1.133</ecNumber>
    </recommendedName>
</protein>
<dbReference type="InterPro" id="IPR029903">
    <property type="entry name" value="RmlD-like-bd"/>
</dbReference>
<comment type="caution">
    <text evidence="4">The sequence shown here is derived from an EMBL/GenBank/DDBJ whole genome shotgun (WGS) entry which is preliminary data.</text>
</comment>
<dbReference type="Proteomes" id="UP000177737">
    <property type="component" value="Unassembled WGS sequence"/>
</dbReference>
<proteinExistence type="inferred from homology"/>
<dbReference type="InterPro" id="IPR005913">
    <property type="entry name" value="dTDP_dehydrorham_reduct"/>
</dbReference>
<dbReference type="CDD" id="cd05254">
    <property type="entry name" value="dTDP_HR_like_SDR_e"/>
    <property type="match status" value="1"/>
</dbReference>
<evidence type="ECO:0000259" key="3">
    <source>
        <dbReference type="Pfam" id="PF04321"/>
    </source>
</evidence>
<accession>A0A1F7WYC7</accession>
<evidence type="ECO:0000313" key="4">
    <source>
        <dbReference type="EMBL" id="OGM07844.1"/>
    </source>
</evidence>
<dbReference type="Pfam" id="PF04321">
    <property type="entry name" value="RmlD_sub_bind"/>
    <property type="match status" value="1"/>
</dbReference>
<organism evidence="4 5">
    <name type="scientific">Candidatus Woesebacteria bacterium GWC1_42_13</name>
    <dbReference type="NCBI Taxonomy" id="1802475"/>
    <lineage>
        <taxon>Bacteria</taxon>
        <taxon>Candidatus Woeseibacteriota</taxon>
    </lineage>
</organism>
<keyword evidence="2" id="KW-0521">NADP</keyword>
<dbReference type="Gene3D" id="3.40.50.720">
    <property type="entry name" value="NAD(P)-binding Rossmann-like Domain"/>
    <property type="match status" value="1"/>
</dbReference>
<dbReference type="PANTHER" id="PTHR10491:SF4">
    <property type="entry name" value="METHIONINE ADENOSYLTRANSFERASE 2 SUBUNIT BETA"/>
    <property type="match status" value="1"/>
</dbReference>
<dbReference type="EC" id="1.1.1.133" evidence="2"/>
<comment type="similarity">
    <text evidence="1 2">Belongs to the dTDP-4-dehydrorhamnose reductase family.</text>
</comment>
<evidence type="ECO:0000256" key="1">
    <source>
        <dbReference type="ARBA" id="ARBA00010944"/>
    </source>
</evidence>
<evidence type="ECO:0000313" key="5">
    <source>
        <dbReference type="Proteomes" id="UP000177737"/>
    </source>
</evidence>
<dbReference type="AlphaFoldDB" id="A0A1F7WYC7"/>
<dbReference type="GO" id="GO:0008831">
    <property type="term" value="F:dTDP-4-dehydrorhamnose reductase activity"/>
    <property type="evidence" value="ECO:0007669"/>
    <property type="project" value="UniProtKB-EC"/>
</dbReference>
<comment type="pathway">
    <text evidence="2">Carbohydrate biosynthesis; dTDP-L-rhamnose biosynthesis.</text>
</comment>
<evidence type="ECO:0000256" key="2">
    <source>
        <dbReference type="RuleBase" id="RU364082"/>
    </source>
</evidence>
<reference evidence="4 5" key="1">
    <citation type="journal article" date="2016" name="Nat. Commun.">
        <title>Thousands of microbial genomes shed light on interconnected biogeochemical processes in an aquifer system.</title>
        <authorList>
            <person name="Anantharaman K."/>
            <person name="Brown C.T."/>
            <person name="Hug L.A."/>
            <person name="Sharon I."/>
            <person name="Castelle C.J."/>
            <person name="Probst A.J."/>
            <person name="Thomas B.C."/>
            <person name="Singh A."/>
            <person name="Wilkins M.J."/>
            <person name="Karaoz U."/>
            <person name="Brodie E.L."/>
            <person name="Williams K.H."/>
            <person name="Hubbard S.S."/>
            <person name="Banfield J.F."/>
        </authorList>
    </citation>
    <scope>NUCLEOTIDE SEQUENCE [LARGE SCALE GENOMIC DNA]</scope>
</reference>
<dbReference type="EMBL" id="MGFN01000001">
    <property type="protein sequence ID" value="OGM07844.1"/>
    <property type="molecule type" value="Genomic_DNA"/>
</dbReference>
<comment type="function">
    <text evidence="2">Catalyzes the reduction of dTDP-6-deoxy-L-lyxo-4-hexulose to yield dTDP-L-rhamnose.</text>
</comment>
<gene>
    <name evidence="4" type="ORF">A2129_01880</name>
</gene>
<name>A0A1F7WYC7_9BACT</name>
<feature type="domain" description="RmlD-like substrate binding" evidence="3">
    <location>
        <begin position="1"/>
        <end position="219"/>
    </location>
</feature>
<keyword evidence="2" id="KW-0560">Oxidoreductase</keyword>
<dbReference type="GO" id="GO:0019305">
    <property type="term" value="P:dTDP-rhamnose biosynthetic process"/>
    <property type="evidence" value="ECO:0007669"/>
    <property type="project" value="UniProtKB-UniPathway"/>
</dbReference>
<dbReference type="UniPathway" id="UPA00124"/>
<dbReference type="InterPro" id="IPR036291">
    <property type="entry name" value="NAD(P)-bd_dom_sf"/>
</dbReference>
<dbReference type="GO" id="GO:0005829">
    <property type="term" value="C:cytosol"/>
    <property type="evidence" value="ECO:0007669"/>
    <property type="project" value="TreeGrafter"/>
</dbReference>
<sequence length="276" mass="31766">MKVLILGSTGMLGSMVLDYLSTKSLDITAPLRKDLDKVRFDKYDYIINCIGIIKQKLTDPKKAILINSLFPYTIAEKAPRAKIIQIATDCVYSGRKGNYTEDDEFDPTDIYGKTSSLGEVEAKNFYNIRTSIVGPDRNSKVSLLEWFLSQKKRATVKGYVYHFWNGITTLHFAKLCYALIKKKRRIPNHLHFVPADIVSKHELLTIFADKFDRKDIRIKEFQTDVGINRSLHTIHGEVNNGLWKDMGYKSPLSIEQMVGELAEYIKNRNFYETPKR</sequence>
<dbReference type="SUPFAM" id="SSF51735">
    <property type="entry name" value="NAD(P)-binding Rossmann-fold domains"/>
    <property type="match status" value="1"/>
</dbReference>